<evidence type="ECO:0000313" key="2">
    <source>
        <dbReference type="EMBL" id="OXB93018.1"/>
    </source>
</evidence>
<name>A0A226QMC4_9BACL</name>
<comment type="caution">
    <text evidence="2">The sequence shown here is derived from an EMBL/GenBank/DDBJ whole genome shotgun (WGS) entry which is preliminary data.</text>
</comment>
<dbReference type="RefSeq" id="WP_089098150.1">
    <property type="nucleotide sequence ID" value="NZ_NDYL01000002.1"/>
</dbReference>
<protein>
    <recommendedName>
        <fullName evidence="4">SbsA Ig-like domain-containing protein</fullName>
    </recommendedName>
</protein>
<evidence type="ECO:0008006" key="4">
    <source>
        <dbReference type="Google" id="ProtNLM"/>
    </source>
</evidence>
<proteinExistence type="predicted"/>
<gene>
    <name evidence="2" type="ORF">B9L23_18015</name>
</gene>
<evidence type="ECO:0000313" key="3">
    <source>
        <dbReference type="Proteomes" id="UP000198394"/>
    </source>
</evidence>
<dbReference type="AlphaFoldDB" id="A0A226QMC4"/>
<dbReference type="Proteomes" id="UP000198394">
    <property type="component" value="Unassembled WGS sequence"/>
</dbReference>
<reference evidence="2 3" key="1">
    <citation type="submission" date="2017-04" db="EMBL/GenBank/DDBJ databases">
        <title>The genome sequence of Parageobacillus galactosidasius DSM 18751.</title>
        <authorList>
            <person name="Ramaloko W.T."/>
            <person name="Koen N."/>
            <person name="Polliack S."/>
            <person name="Aliyu H."/>
            <person name="Lebre P."/>
            <person name="Mohr T."/>
            <person name="Oswald F."/>
            <person name="Zwick M."/>
            <person name="Neumann A."/>
            <person name="Syldatk C."/>
            <person name="Cowan D."/>
            <person name="De Maayer P."/>
        </authorList>
    </citation>
    <scope>NUCLEOTIDE SEQUENCE [LARGE SCALE GENOMIC DNA]</scope>
    <source>
        <strain evidence="2 3">DSM 18751</strain>
    </source>
</reference>
<organism evidence="2 3">
    <name type="scientific">Parageobacillus galactosidasius</name>
    <dbReference type="NCBI Taxonomy" id="883812"/>
    <lineage>
        <taxon>Bacteria</taxon>
        <taxon>Bacillati</taxon>
        <taxon>Bacillota</taxon>
        <taxon>Bacilli</taxon>
        <taxon>Bacillales</taxon>
        <taxon>Anoxybacillaceae</taxon>
        <taxon>Parageobacillus</taxon>
    </lineage>
</organism>
<keyword evidence="3" id="KW-1185">Reference proteome</keyword>
<evidence type="ECO:0000256" key="1">
    <source>
        <dbReference type="ARBA" id="ARBA00022729"/>
    </source>
</evidence>
<keyword evidence="1" id="KW-0732">Signal</keyword>
<accession>A0A226QMC4</accession>
<sequence>MKLSEDGKTVTVTLGTAITQQQTKKEVVVQNIKDVDGRKIEQYKTDITFLDLTIPTVESVKQIGPKEVQVFFSEPVDVTVGTSGGFLIDGGKYSATVKSVDAASNSVVLSTGTLAVGEHTLTVNPEGSEVVKDFAGLKVAKTDLKFNTVEDKEAPTLVKAEAKSQTEVILTFNEPVSPSDLGNKVYHTAETADYQAVSVVPVAGSNNTQFKVTFKNPLPVGATKILVSKEAAVDNYGNKNSVVLSTTANVYKSSLKFRHV</sequence>
<dbReference type="InterPro" id="IPR014755">
    <property type="entry name" value="Cu-Rt/internalin_Ig-like"/>
</dbReference>
<dbReference type="Gene3D" id="2.60.40.1220">
    <property type="match status" value="3"/>
</dbReference>
<dbReference type="EMBL" id="NDYL01000002">
    <property type="protein sequence ID" value="OXB93018.1"/>
    <property type="molecule type" value="Genomic_DNA"/>
</dbReference>